<keyword evidence="5 7" id="KW-0067">ATP-binding</keyword>
<gene>
    <name evidence="7" type="primary">nadE</name>
    <name evidence="11" type="ordered locus">Cphy_3426</name>
</gene>
<feature type="binding site" evidence="7">
    <location>
        <position position="468"/>
    </location>
    <ligand>
        <name>ATP</name>
        <dbReference type="ChEBI" id="CHEBI:30616"/>
    </ligand>
</feature>
<dbReference type="EC" id="6.3.5.1" evidence="7 8"/>
<feature type="active site" description="For glutaminase activity" evidence="7">
    <location>
        <position position="115"/>
    </location>
</feature>
<dbReference type="InterPro" id="IPR041856">
    <property type="entry name" value="NAD+_synth_C"/>
</dbReference>
<dbReference type="CDD" id="cd07570">
    <property type="entry name" value="GAT_Gln-NAD-synth"/>
    <property type="match status" value="1"/>
</dbReference>
<comment type="catalytic activity">
    <reaction evidence="7 8">
        <text>deamido-NAD(+) + L-glutamine + ATP + H2O = L-glutamate + AMP + diphosphate + NAD(+) + H(+)</text>
        <dbReference type="Rhea" id="RHEA:24384"/>
        <dbReference type="ChEBI" id="CHEBI:15377"/>
        <dbReference type="ChEBI" id="CHEBI:15378"/>
        <dbReference type="ChEBI" id="CHEBI:29985"/>
        <dbReference type="ChEBI" id="CHEBI:30616"/>
        <dbReference type="ChEBI" id="CHEBI:33019"/>
        <dbReference type="ChEBI" id="CHEBI:57540"/>
        <dbReference type="ChEBI" id="CHEBI:58359"/>
        <dbReference type="ChEBI" id="CHEBI:58437"/>
        <dbReference type="ChEBI" id="CHEBI:456215"/>
        <dbReference type="EC" id="6.3.5.1"/>
    </reaction>
</comment>
<dbReference type="HAMAP" id="MF_02090">
    <property type="entry name" value="NadE_glutamine_dep"/>
    <property type="match status" value="1"/>
</dbReference>
<evidence type="ECO:0000256" key="3">
    <source>
        <dbReference type="ARBA" id="ARBA00022598"/>
    </source>
</evidence>
<accession>A9KTE9</accession>
<dbReference type="GO" id="GO:0009435">
    <property type="term" value="P:NAD+ biosynthetic process"/>
    <property type="evidence" value="ECO:0007669"/>
    <property type="project" value="UniProtKB-UniRule"/>
</dbReference>
<dbReference type="InterPro" id="IPR036526">
    <property type="entry name" value="C-N_Hydrolase_sf"/>
</dbReference>
<dbReference type="AlphaFoldDB" id="A9KTE9"/>
<proteinExistence type="inferred from homology"/>
<name>A9KTE9_LACP7</name>
<dbReference type="KEGG" id="cpy:Cphy_3426"/>
<feature type="active site" description="Proton acceptor; for glutaminase activity" evidence="7">
    <location>
        <position position="46"/>
    </location>
</feature>
<dbReference type="RefSeq" id="WP_012201428.1">
    <property type="nucleotide sequence ID" value="NC_010001.1"/>
</dbReference>
<dbReference type="OrthoDB" id="9803818at2"/>
<sequence length="647" mass="72823">MRHGFVKVAAITPNIKVADCEYNVNEIIHQIEEAKQKGAKVIVCPELCITGYTCEDLFLQNTLLNGALDGLNKLIDYSKDIDALIAVGLPFLKDGKLFNVAVVLYQGELLGMVPKRNIPNYSEFYEARYFGNGNDIVEHVTINHKKVPFGSNLIFCHREIPYLKVGIEICEDLWVPQPPSGGLCQAGATVILNLSASNETTGKDIYRKTLVSNQSARLVCGYLYSSAGEGESTTDLVFSGHNMIAENGTVIAESERFVNGVIVSEVDLEKIISERRRISTYLVEEKKDYTYLEYGEYATENNSNYDTTLSLTRFIDKSPFVPTKKEEREKRCDEIIHMQALGLKKRLQHTGSKSVVLGISGGLDSTLALLVTRRAFDMLELDPKGIVAVTMPCFGTTDRTYQNAILLVQELSATLREIRINEAVELHFRDIGHDINKHDVTFENGQARERTQVLMDIANQVNGFVVGTGDMSELALGWATYNGDHMSMYGVNSSVPKTLVRYLVSYFAEEAKSDTLRNVLKDVLDTPVSPELLPPKDGEIVQKTEDVVGPYELHDFFLYYVLRFGFTPSKIYRLAVYAFKDDYTKETIYRWLTIFYRRYFQQQYKRSCLPDGPKVGSVAVSPRGDLRMPSDASVSLWMKDLESIQDN</sequence>
<evidence type="ECO:0000313" key="12">
    <source>
        <dbReference type="Proteomes" id="UP000000370"/>
    </source>
</evidence>
<dbReference type="NCBIfam" id="NF002730">
    <property type="entry name" value="PRK02628.1"/>
    <property type="match status" value="1"/>
</dbReference>
<keyword evidence="3 7" id="KW-0436">Ligase</keyword>
<keyword evidence="6 7" id="KW-0520">NAD</keyword>
<evidence type="ECO:0000256" key="5">
    <source>
        <dbReference type="ARBA" id="ARBA00022840"/>
    </source>
</evidence>
<dbReference type="PIRSF" id="PIRSF006630">
    <property type="entry name" value="NADS_GAT"/>
    <property type="match status" value="1"/>
</dbReference>
<comment type="function">
    <text evidence="7">Catalyzes the ATP-dependent amidation of deamido-NAD to form NAD. Uses L-glutamine as a nitrogen source.</text>
</comment>
<feature type="binding site" evidence="7">
    <location>
        <position position="197"/>
    </location>
    <ligand>
        <name>L-glutamine</name>
        <dbReference type="ChEBI" id="CHEBI:58359"/>
    </ligand>
</feature>
<dbReference type="SUPFAM" id="SSF52402">
    <property type="entry name" value="Adenine nucleotide alpha hydrolases-like"/>
    <property type="match status" value="1"/>
</dbReference>
<comment type="similarity">
    <text evidence="9">Belongs to the NAD synthetase family.</text>
</comment>
<evidence type="ECO:0000256" key="7">
    <source>
        <dbReference type="HAMAP-Rule" id="MF_02090"/>
    </source>
</evidence>
<reference evidence="12" key="1">
    <citation type="submission" date="2007-11" db="EMBL/GenBank/DDBJ databases">
        <title>Complete genome sequence of Clostridium phytofermentans ISDg.</title>
        <authorList>
            <person name="Leschine S.B."/>
            <person name="Warnick T.A."/>
            <person name="Blanchard J.L."/>
            <person name="Schnell D.J."/>
            <person name="Petit E.L."/>
            <person name="LaTouf W.G."/>
            <person name="Copeland A."/>
            <person name="Lucas S."/>
            <person name="Lapidus A."/>
            <person name="Barry K."/>
            <person name="Glavina del Rio T."/>
            <person name="Dalin E."/>
            <person name="Tice H."/>
            <person name="Pitluck S."/>
            <person name="Kiss H."/>
            <person name="Brettin T."/>
            <person name="Bruce D."/>
            <person name="Detter J.C."/>
            <person name="Han C."/>
            <person name="Kuske C."/>
            <person name="Schmutz J."/>
            <person name="Larimer F."/>
            <person name="Land M."/>
            <person name="Hauser L."/>
            <person name="Kyrpides N."/>
            <person name="Kim E.A."/>
            <person name="Richardson P."/>
        </authorList>
    </citation>
    <scope>NUCLEOTIDE SEQUENCE [LARGE SCALE GENOMIC DNA]</scope>
    <source>
        <strain evidence="12">ATCC 700394 / DSM 18823 / ISDg</strain>
    </source>
</reference>
<dbReference type="InterPro" id="IPR003694">
    <property type="entry name" value="NAD_synthase"/>
</dbReference>
<dbReference type="EMBL" id="CP000885">
    <property type="protein sequence ID" value="ABX43779.1"/>
    <property type="molecule type" value="Genomic_DNA"/>
</dbReference>
<dbReference type="STRING" id="357809.Cphy_3426"/>
<dbReference type="GO" id="GO:0004359">
    <property type="term" value="F:glutaminase activity"/>
    <property type="evidence" value="ECO:0007669"/>
    <property type="project" value="InterPro"/>
</dbReference>
<protein>
    <recommendedName>
        <fullName evidence="7 8">Glutamine-dependent NAD(+) synthetase</fullName>
        <ecNumber evidence="7 8">6.3.5.1</ecNumber>
    </recommendedName>
    <alternativeName>
        <fullName evidence="7 8">NAD(+) synthase [glutamine-hydrolyzing]</fullName>
    </alternativeName>
</protein>
<dbReference type="PANTHER" id="PTHR23090:SF9">
    <property type="entry name" value="GLUTAMINE-DEPENDENT NAD(+) SYNTHETASE"/>
    <property type="match status" value="1"/>
</dbReference>
<feature type="binding site" evidence="7">
    <location>
        <position position="473"/>
    </location>
    <ligand>
        <name>deamido-NAD(+)</name>
        <dbReference type="ChEBI" id="CHEBI:58437"/>
        <note>ligand shared between two neighboring subunits</note>
    </ligand>
</feature>
<dbReference type="Gene3D" id="3.40.50.620">
    <property type="entry name" value="HUPs"/>
    <property type="match status" value="1"/>
</dbReference>
<dbReference type="eggNOG" id="COG0388">
    <property type="taxonomic scope" value="Bacteria"/>
</dbReference>
<dbReference type="CDD" id="cd00553">
    <property type="entry name" value="NAD_synthase"/>
    <property type="match status" value="1"/>
</dbReference>
<feature type="binding site" evidence="7">
    <location>
        <position position="605"/>
    </location>
    <ligand>
        <name>deamido-NAD(+)</name>
        <dbReference type="ChEBI" id="CHEBI:58437"/>
        <note>ligand shared between two neighboring subunits</note>
    </ligand>
</feature>
<dbReference type="SUPFAM" id="SSF56317">
    <property type="entry name" value="Carbon-nitrogen hydrolase"/>
    <property type="match status" value="1"/>
</dbReference>
<feature type="binding site" evidence="7">
    <location>
        <begin position="478"/>
        <end position="481"/>
    </location>
    <ligand>
        <name>deamido-NAD(+)</name>
        <dbReference type="ChEBI" id="CHEBI:58437"/>
        <note>ligand shared between two neighboring subunits</note>
    </ligand>
</feature>
<dbReference type="InterPro" id="IPR003010">
    <property type="entry name" value="C-N_Hydrolase"/>
</dbReference>
<feature type="binding site" evidence="7">
    <location>
        <position position="203"/>
    </location>
    <ligand>
        <name>L-glutamine</name>
        <dbReference type="ChEBI" id="CHEBI:58359"/>
    </ligand>
</feature>
<dbReference type="Pfam" id="PF00795">
    <property type="entry name" value="CN_hydrolase"/>
    <property type="match status" value="1"/>
</dbReference>
<feature type="active site" description="Nucleophile; for glutaminase activity" evidence="7">
    <location>
        <position position="170"/>
    </location>
</feature>
<dbReference type="HOGENOM" id="CLU_025662_0_0_9"/>
<feature type="binding site" evidence="7">
    <location>
        <position position="444"/>
    </location>
    <ligand>
        <name>deamido-NAD(+)</name>
        <dbReference type="ChEBI" id="CHEBI:58437"/>
        <note>ligand shared between two neighboring subunits</note>
    </ligand>
</feature>
<dbReference type="eggNOG" id="COG0171">
    <property type="taxonomic scope" value="Bacteria"/>
</dbReference>
<dbReference type="PANTHER" id="PTHR23090">
    <property type="entry name" value="NH 3 /GLUTAMINE-DEPENDENT NAD + SYNTHETASE"/>
    <property type="match status" value="1"/>
</dbReference>
<dbReference type="InterPro" id="IPR014729">
    <property type="entry name" value="Rossmann-like_a/b/a_fold"/>
</dbReference>
<evidence type="ECO:0000256" key="1">
    <source>
        <dbReference type="ARBA" id="ARBA00005188"/>
    </source>
</evidence>
<dbReference type="Gene3D" id="3.60.110.10">
    <property type="entry name" value="Carbon-nitrogen hydrolase"/>
    <property type="match status" value="1"/>
</dbReference>
<evidence type="ECO:0000256" key="9">
    <source>
        <dbReference type="RuleBase" id="RU003811"/>
    </source>
</evidence>
<organism evidence="11 12">
    <name type="scientific">Lachnoclostridium phytofermentans (strain ATCC 700394 / DSM 18823 / ISDg)</name>
    <name type="common">Clostridium phytofermentans</name>
    <dbReference type="NCBI Taxonomy" id="357809"/>
    <lineage>
        <taxon>Bacteria</taxon>
        <taxon>Bacillati</taxon>
        <taxon>Bacillota</taxon>
        <taxon>Clostridia</taxon>
        <taxon>Lachnospirales</taxon>
        <taxon>Lachnospiraceae</taxon>
    </lineage>
</organism>
<comment type="pathway">
    <text evidence="1 7 8">Cofactor biosynthesis; NAD(+) biosynthesis; NAD(+) from deamido-NAD(+) (L-Gln route): step 1/1.</text>
</comment>
<dbReference type="Gene3D" id="1.10.10.1140">
    <property type="entry name" value="Glutamine-dependent NAD+ synthetase, C-terminal domain"/>
    <property type="match status" value="1"/>
</dbReference>
<dbReference type="NCBIfam" id="TIGR00552">
    <property type="entry name" value="nadE"/>
    <property type="match status" value="1"/>
</dbReference>
<dbReference type="Proteomes" id="UP000000370">
    <property type="component" value="Chromosome"/>
</dbReference>
<evidence type="ECO:0000256" key="4">
    <source>
        <dbReference type="ARBA" id="ARBA00022741"/>
    </source>
</evidence>
<dbReference type="UniPathway" id="UPA00253">
    <property type="reaction ID" value="UER00334"/>
</dbReference>
<dbReference type="InterPro" id="IPR022310">
    <property type="entry name" value="NAD/GMP_synthase"/>
</dbReference>
<keyword evidence="12" id="KW-1185">Reference proteome</keyword>
<keyword evidence="4 7" id="KW-0547">Nucleotide-binding</keyword>
<dbReference type="GO" id="GO:0008795">
    <property type="term" value="F:NAD+ synthase activity"/>
    <property type="evidence" value="ECO:0007669"/>
    <property type="project" value="UniProtKB-UniRule"/>
</dbReference>
<dbReference type="PROSITE" id="PS50263">
    <property type="entry name" value="CN_HYDROLASE"/>
    <property type="match status" value="1"/>
</dbReference>
<comment type="similarity">
    <text evidence="2 7 8">In the C-terminal section; belongs to the NAD synthetase family.</text>
</comment>
<feature type="binding site" evidence="7">
    <location>
        <position position="121"/>
    </location>
    <ligand>
        <name>L-glutamine</name>
        <dbReference type="ChEBI" id="CHEBI:58359"/>
    </ligand>
</feature>
<dbReference type="GO" id="GO:0005524">
    <property type="term" value="F:ATP binding"/>
    <property type="evidence" value="ECO:0007669"/>
    <property type="project" value="UniProtKB-UniRule"/>
</dbReference>
<evidence type="ECO:0000256" key="8">
    <source>
        <dbReference type="PIRNR" id="PIRNR006630"/>
    </source>
</evidence>
<evidence type="ECO:0000259" key="10">
    <source>
        <dbReference type="PROSITE" id="PS50263"/>
    </source>
</evidence>
<feature type="binding site" evidence="7">
    <location>
        <begin position="358"/>
        <end position="365"/>
    </location>
    <ligand>
        <name>ATP</name>
        <dbReference type="ChEBI" id="CHEBI:30616"/>
    </ligand>
</feature>
<evidence type="ECO:0000313" key="11">
    <source>
        <dbReference type="EMBL" id="ABX43779.1"/>
    </source>
</evidence>
<evidence type="ECO:0000256" key="6">
    <source>
        <dbReference type="ARBA" id="ARBA00023027"/>
    </source>
</evidence>
<dbReference type="GO" id="GO:0005737">
    <property type="term" value="C:cytoplasm"/>
    <property type="evidence" value="ECO:0007669"/>
    <property type="project" value="InterPro"/>
</dbReference>
<dbReference type="GO" id="GO:0003952">
    <property type="term" value="F:NAD+ synthase (glutamine-hydrolyzing) activity"/>
    <property type="evidence" value="ECO:0007669"/>
    <property type="project" value="UniProtKB-UniRule"/>
</dbReference>
<dbReference type="InterPro" id="IPR014445">
    <property type="entry name" value="Gln-dep_NAD_synthase"/>
</dbReference>
<feature type="domain" description="CN hydrolase" evidence="10">
    <location>
        <begin position="6"/>
        <end position="268"/>
    </location>
</feature>
<evidence type="ECO:0000256" key="2">
    <source>
        <dbReference type="ARBA" id="ARBA00007145"/>
    </source>
</evidence>
<dbReference type="Pfam" id="PF02540">
    <property type="entry name" value="NAD_synthase"/>
    <property type="match status" value="1"/>
</dbReference>